<dbReference type="Proteomes" id="UP000324222">
    <property type="component" value="Unassembled WGS sequence"/>
</dbReference>
<name>A0A5B7DQR7_PORTR</name>
<evidence type="ECO:0000256" key="1">
    <source>
        <dbReference type="SAM" id="MobiDB-lite"/>
    </source>
</evidence>
<organism evidence="2 3">
    <name type="scientific">Portunus trituberculatus</name>
    <name type="common">Swimming crab</name>
    <name type="synonym">Neptunus trituberculatus</name>
    <dbReference type="NCBI Taxonomy" id="210409"/>
    <lineage>
        <taxon>Eukaryota</taxon>
        <taxon>Metazoa</taxon>
        <taxon>Ecdysozoa</taxon>
        <taxon>Arthropoda</taxon>
        <taxon>Crustacea</taxon>
        <taxon>Multicrustacea</taxon>
        <taxon>Malacostraca</taxon>
        <taxon>Eumalacostraca</taxon>
        <taxon>Eucarida</taxon>
        <taxon>Decapoda</taxon>
        <taxon>Pleocyemata</taxon>
        <taxon>Brachyura</taxon>
        <taxon>Eubrachyura</taxon>
        <taxon>Portunoidea</taxon>
        <taxon>Portunidae</taxon>
        <taxon>Portuninae</taxon>
        <taxon>Portunus</taxon>
    </lineage>
</organism>
<feature type="region of interest" description="Disordered" evidence="1">
    <location>
        <begin position="92"/>
        <end position="120"/>
    </location>
</feature>
<gene>
    <name evidence="2" type="ORF">E2C01_016801</name>
</gene>
<dbReference type="AlphaFoldDB" id="A0A5B7DQR7"/>
<evidence type="ECO:0000313" key="2">
    <source>
        <dbReference type="EMBL" id="MPC23738.1"/>
    </source>
</evidence>
<reference evidence="2 3" key="1">
    <citation type="submission" date="2019-05" db="EMBL/GenBank/DDBJ databases">
        <title>Another draft genome of Portunus trituberculatus and its Hox gene families provides insights of decapod evolution.</title>
        <authorList>
            <person name="Jeong J.-H."/>
            <person name="Song I."/>
            <person name="Kim S."/>
            <person name="Choi T."/>
            <person name="Kim D."/>
            <person name="Ryu S."/>
            <person name="Kim W."/>
        </authorList>
    </citation>
    <scope>NUCLEOTIDE SEQUENCE [LARGE SCALE GENOMIC DNA]</scope>
    <source>
        <tissue evidence="2">Muscle</tissue>
    </source>
</reference>
<proteinExistence type="predicted"/>
<feature type="compositionally biased region" description="Low complexity" evidence="1">
    <location>
        <begin position="93"/>
        <end position="108"/>
    </location>
</feature>
<comment type="caution">
    <text evidence="2">The sequence shown here is derived from an EMBL/GenBank/DDBJ whole genome shotgun (WGS) entry which is preliminary data.</text>
</comment>
<keyword evidence="3" id="KW-1185">Reference proteome</keyword>
<sequence>MPCWRNILEYRQSYRVQICTGPPGVVLLRHQVGGLQVRADRQVRAAPGQADARQASFCEARRRCRRPVGLIRFPPTVLVSYEAHIPSPPVLPRPSVRAGESTRSSTPLFPTPTLPARGAPPHCCQRKAPQLQHRRRVRLPVMKFRRRRVIVVSLVTMTTSTNESWCR</sequence>
<evidence type="ECO:0000313" key="3">
    <source>
        <dbReference type="Proteomes" id="UP000324222"/>
    </source>
</evidence>
<protein>
    <submittedName>
        <fullName evidence="2">Uncharacterized protein</fullName>
    </submittedName>
</protein>
<accession>A0A5B7DQR7</accession>
<dbReference type="EMBL" id="VSRR010001246">
    <property type="protein sequence ID" value="MPC23738.1"/>
    <property type="molecule type" value="Genomic_DNA"/>
</dbReference>